<proteinExistence type="predicted"/>
<dbReference type="KEGG" id="cate:C2869_21205"/>
<accession>A0A2S0VX29</accession>
<protein>
    <submittedName>
        <fullName evidence="1">Uncharacterized protein</fullName>
    </submittedName>
</protein>
<dbReference type="RefSeq" id="WP_108604811.1">
    <property type="nucleotide sequence ID" value="NZ_CP026604.1"/>
</dbReference>
<organism evidence="1 2">
    <name type="scientific">Saccharobesus litoralis</name>
    <dbReference type="NCBI Taxonomy" id="2172099"/>
    <lineage>
        <taxon>Bacteria</taxon>
        <taxon>Pseudomonadati</taxon>
        <taxon>Pseudomonadota</taxon>
        <taxon>Gammaproteobacteria</taxon>
        <taxon>Alteromonadales</taxon>
        <taxon>Alteromonadaceae</taxon>
        <taxon>Saccharobesus</taxon>
    </lineage>
</organism>
<name>A0A2S0VX29_9ALTE</name>
<evidence type="ECO:0000313" key="2">
    <source>
        <dbReference type="Proteomes" id="UP000244441"/>
    </source>
</evidence>
<dbReference type="EMBL" id="CP026604">
    <property type="protein sequence ID" value="AWB68759.1"/>
    <property type="molecule type" value="Genomic_DNA"/>
</dbReference>
<dbReference type="AlphaFoldDB" id="A0A2S0VX29"/>
<reference evidence="1 2" key="1">
    <citation type="submission" date="2018-01" db="EMBL/GenBank/DDBJ databases">
        <title>Genome sequence of a Cantenovulum-like bacteria.</title>
        <authorList>
            <person name="Tan W.R."/>
            <person name="Lau N.-S."/>
            <person name="Go F."/>
            <person name="Amirul A.-A.A."/>
        </authorList>
    </citation>
    <scope>NUCLEOTIDE SEQUENCE [LARGE SCALE GENOMIC DNA]</scope>
    <source>
        <strain evidence="1 2">CCB-QB4</strain>
    </source>
</reference>
<dbReference type="Proteomes" id="UP000244441">
    <property type="component" value="Chromosome"/>
</dbReference>
<sequence>MLMTTARELYYLIIESVRVVEAADELESIESLVVDFMTSVQNKEQGSLARCEIVIQSDEGMVIDSLSVGQLDADTAVSSDVKVEYGIVKFVFEFTGATEFDEEIQAVLQDWLNGEAFYPPTADLERAYKILKHINQPGFVCDRLGGVYYEADLEDWLTQADFVAFGQHFPSLSCDSFESLEINQIVKGKALKVGSLYIVSDLSDIKPLETTTADVVQTSAF</sequence>
<keyword evidence="2" id="KW-1185">Reference proteome</keyword>
<gene>
    <name evidence="1" type="ORF">C2869_21205</name>
</gene>
<evidence type="ECO:0000313" key="1">
    <source>
        <dbReference type="EMBL" id="AWB68759.1"/>
    </source>
</evidence>